<proteinExistence type="predicted"/>
<organism evidence="1">
    <name type="scientific">hydrothermal vent metagenome</name>
    <dbReference type="NCBI Taxonomy" id="652676"/>
    <lineage>
        <taxon>unclassified sequences</taxon>
        <taxon>metagenomes</taxon>
        <taxon>ecological metagenomes</taxon>
    </lineage>
</organism>
<evidence type="ECO:0000313" key="1">
    <source>
        <dbReference type="EMBL" id="VAX29348.1"/>
    </source>
</evidence>
<accession>A0A3B1CZV5</accession>
<dbReference type="AlphaFoldDB" id="A0A3B1CZV5"/>
<name>A0A3B1CZV5_9ZZZZ</name>
<dbReference type="EMBL" id="UOGF01000049">
    <property type="protein sequence ID" value="VAX29348.1"/>
    <property type="molecule type" value="Genomic_DNA"/>
</dbReference>
<protein>
    <submittedName>
        <fullName evidence="1">Uncharacterized protein</fullName>
    </submittedName>
</protein>
<gene>
    <name evidence="1" type="ORF">MNBD_NITROSPIRAE01-1767</name>
</gene>
<sequence>MKQTFLSVFLSVMFVQAQLIGLIKPQKMEI</sequence>
<reference evidence="1" key="1">
    <citation type="submission" date="2018-06" db="EMBL/GenBank/DDBJ databases">
        <authorList>
            <person name="Zhirakovskaya E."/>
        </authorList>
    </citation>
    <scope>NUCLEOTIDE SEQUENCE</scope>
</reference>